<reference evidence="1" key="2">
    <citation type="submission" date="2022-06" db="UniProtKB">
        <authorList>
            <consortium name="EnsemblMetazoa"/>
        </authorList>
    </citation>
    <scope>IDENTIFICATION</scope>
    <source>
        <strain evidence="1">PS312</strain>
    </source>
</reference>
<dbReference type="Proteomes" id="UP000005239">
    <property type="component" value="Unassembled WGS sequence"/>
</dbReference>
<keyword evidence="2" id="KW-1185">Reference proteome</keyword>
<proteinExistence type="predicted"/>
<reference evidence="2" key="1">
    <citation type="journal article" date="2008" name="Nat. Genet.">
        <title>The Pristionchus pacificus genome provides a unique perspective on nematode lifestyle and parasitism.</title>
        <authorList>
            <person name="Dieterich C."/>
            <person name="Clifton S.W."/>
            <person name="Schuster L.N."/>
            <person name="Chinwalla A."/>
            <person name="Delehaunty K."/>
            <person name="Dinkelacker I."/>
            <person name="Fulton L."/>
            <person name="Fulton R."/>
            <person name="Godfrey J."/>
            <person name="Minx P."/>
            <person name="Mitreva M."/>
            <person name="Roeseler W."/>
            <person name="Tian H."/>
            <person name="Witte H."/>
            <person name="Yang S.P."/>
            <person name="Wilson R.K."/>
            <person name="Sommer R.J."/>
        </authorList>
    </citation>
    <scope>NUCLEOTIDE SEQUENCE [LARGE SCALE GENOMIC DNA]</scope>
    <source>
        <strain evidence="2">PS312</strain>
    </source>
</reference>
<organism evidence="1 2">
    <name type="scientific">Pristionchus pacificus</name>
    <name type="common">Parasitic nematode worm</name>
    <dbReference type="NCBI Taxonomy" id="54126"/>
    <lineage>
        <taxon>Eukaryota</taxon>
        <taxon>Metazoa</taxon>
        <taxon>Ecdysozoa</taxon>
        <taxon>Nematoda</taxon>
        <taxon>Chromadorea</taxon>
        <taxon>Rhabditida</taxon>
        <taxon>Rhabditina</taxon>
        <taxon>Diplogasteromorpha</taxon>
        <taxon>Diplogasteroidea</taxon>
        <taxon>Neodiplogasteridae</taxon>
        <taxon>Pristionchus</taxon>
    </lineage>
</organism>
<sequence>MDNNEARNSNISAYLVVDQSPLLEEGVHSADYRLATRFTNLPPPDYRAPSDRIGVTSLPRTDYRTQVISLTQPDYRIPEDGADVSGEVPPTGRGRQKIGGDRITDFQKPFYMKR</sequence>
<name>A0A2A6B6A4_PRIPA</name>
<dbReference type="EnsemblMetazoa" id="PPA43838.1">
    <property type="protein sequence ID" value="PPA43838.1"/>
    <property type="gene ID" value="WBGene00282207"/>
</dbReference>
<dbReference type="AlphaFoldDB" id="A0A2A6B6A4"/>
<accession>A0A8R1UZ47</accession>
<protein>
    <submittedName>
        <fullName evidence="1">Uncharacterized protein</fullName>
    </submittedName>
</protein>
<gene>
    <name evidence="1" type="primary">WBGene00282207</name>
</gene>
<evidence type="ECO:0000313" key="1">
    <source>
        <dbReference type="EnsemblMetazoa" id="PPA43838.1"/>
    </source>
</evidence>
<accession>A0A2A6B6A4</accession>
<evidence type="ECO:0000313" key="2">
    <source>
        <dbReference type="Proteomes" id="UP000005239"/>
    </source>
</evidence>